<dbReference type="PATRIC" id="fig|1246626.3.peg.2579"/>
<dbReference type="PROSITE" id="PS51273">
    <property type="entry name" value="GATASE_TYPE_1"/>
    <property type="match status" value="1"/>
</dbReference>
<accession>A0A060M3M5</accession>
<evidence type="ECO:0000313" key="1">
    <source>
        <dbReference type="EMBL" id="AIC95153.1"/>
    </source>
</evidence>
<dbReference type="Pfam" id="PF07722">
    <property type="entry name" value="Peptidase_C26"/>
    <property type="match status" value="1"/>
</dbReference>
<dbReference type="AlphaFoldDB" id="A0A060M3M5"/>
<dbReference type="eggNOG" id="COG2071">
    <property type="taxonomic scope" value="Bacteria"/>
</dbReference>
<dbReference type="GO" id="GO:0006598">
    <property type="term" value="P:polyamine catabolic process"/>
    <property type="evidence" value="ECO:0007669"/>
    <property type="project" value="TreeGrafter"/>
</dbReference>
<organism evidence="1 2">
    <name type="scientific">Shouchella lehensis G1</name>
    <dbReference type="NCBI Taxonomy" id="1246626"/>
    <lineage>
        <taxon>Bacteria</taxon>
        <taxon>Bacillati</taxon>
        <taxon>Bacillota</taxon>
        <taxon>Bacilli</taxon>
        <taxon>Bacillales</taxon>
        <taxon>Bacillaceae</taxon>
        <taxon>Shouchella</taxon>
    </lineage>
</organism>
<keyword evidence="2" id="KW-1185">Reference proteome</keyword>
<proteinExistence type="predicted"/>
<dbReference type="HOGENOM" id="CLU_030756_2_1_9"/>
<protein>
    <submittedName>
        <fullName evidence="1">Glutamine amidotransferase</fullName>
    </submittedName>
</protein>
<dbReference type="InterPro" id="IPR011697">
    <property type="entry name" value="Peptidase_C26"/>
</dbReference>
<name>A0A060M3M5_9BACI</name>
<dbReference type="KEGG" id="ble:BleG1_2586"/>
<keyword evidence="1" id="KW-0808">Transferase</keyword>
<dbReference type="PANTHER" id="PTHR43235:SF1">
    <property type="entry name" value="GLUTAMINE AMIDOTRANSFERASE PB2B2.05-RELATED"/>
    <property type="match status" value="1"/>
</dbReference>
<dbReference type="OrthoDB" id="9813383at2"/>
<dbReference type="CDD" id="cd01745">
    <property type="entry name" value="GATase1_2"/>
    <property type="match status" value="1"/>
</dbReference>
<dbReference type="InterPro" id="IPR029062">
    <property type="entry name" value="Class_I_gatase-like"/>
</dbReference>
<dbReference type="GO" id="GO:0016740">
    <property type="term" value="F:transferase activity"/>
    <property type="evidence" value="ECO:0007669"/>
    <property type="project" value="UniProtKB-KW"/>
</dbReference>
<dbReference type="Proteomes" id="UP000027142">
    <property type="component" value="Chromosome"/>
</dbReference>
<dbReference type="GO" id="GO:0033969">
    <property type="term" value="F:gamma-glutamyl-gamma-aminobutyrate hydrolase activity"/>
    <property type="evidence" value="ECO:0007669"/>
    <property type="project" value="TreeGrafter"/>
</dbReference>
<dbReference type="Gene3D" id="3.40.50.880">
    <property type="match status" value="1"/>
</dbReference>
<gene>
    <name evidence="1" type="ORF">BleG1_2586</name>
</gene>
<reference evidence="1 2" key="1">
    <citation type="journal article" date="2014" name="Gene">
        <title>A comparative genomic analysis of the alkalitolerant soil bacterium Bacillus lehensis G1.</title>
        <authorList>
            <person name="Noor Y.M."/>
            <person name="Samsulrizal N.H."/>
            <person name="Jema'on N.A."/>
            <person name="Low K.O."/>
            <person name="Ramli A.N."/>
            <person name="Alias N.I."/>
            <person name="Damis S.I."/>
            <person name="Fuzi S.F."/>
            <person name="Isa M.N."/>
            <person name="Murad A.M."/>
            <person name="Raih M.F."/>
            <person name="Bakar F.D."/>
            <person name="Najimudin N."/>
            <person name="Mahadi N.M."/>
            <person name="Illias R.M."/>
        </authorList>
    </citation>
    <scope>NUCLEOTIDE SEQUENCE [LARGE SCALE GENOMIC DNA]</scope>
    <source>
        <strain evidence="1 2">G1</strain>
    </source>
</reference>
<sequence>MILIGITSSIVEGGRLSTAIDNISAINDESVLPVILPNIEPDKAWHYIKTVDGVLLTGGGDINPMLFNEDPHPHLGDITPERDLFEYELAKAALAEGKPILGICRGMQILSIAAGGDMYQDLPTQYEGDLVQHRQRAPRGYRSHQIQLKPSSKLESIVTCTTMYVNSFHHQAVRNVSFPFQAVAWTNDRVIEAIEHHSHPFQIGVQWHPENMTDKQSKKLFQAFIHACTS</sequence>
<dbReference type="GO" id="GO:0005829">
    <property type="term" value="C:cytosol"/>
    <property type="evidence" value="ECO:0007669"/>
    <property type="project" value="TreeGrafter"/>
</dbReference>
<dbReference type="InterPro" id="IPR044668">
    <property type="entry name" value="PuuD-like"/>
</dbReference>
<dbReference type="EMBL" id="CP003923">
    <property type="protein sequence ID" value="AIC95153.1"/>
    <property type="molecule type" value="Genomic_DNA"/>
</dbReference>
<dbReference type="PANTHER" id="PTHR43235">
    <property type="entry name" value="GLUTAMINE AMIDOTRANSFERASE PB2B2.05-RELATED"/>
    <property type="match status" value="1"/>
</dbReference>
<keyword evidence="1" id="KW-0315">Glutamine amidotransferase</keyword>
<evidence type="ECO:0000313" key="2">
    <source>
        <dbReference type="Proteomes" id="UP000027142"/>
    </source>
</evidence>
<dbReference type="STRING" id="1246626.BleG1_2586"/>
<dbReference type="RefSeq" id="WP_038481565.1">
    <property type="nucleotide sequence ID" value="NZ_CP003923.1"/>
</dbReference>
<dbReference type="SUPFAM" id="SSF52317">
    <property type="entry name" value="Class I glutamine amidotransferase-like"/>
    <property type="match status" value="1"/>
</dbReference>